<keyword evidence="2" id="KW-0812">Transmembrane</keyword>
<comment type="caution">
    <text evidence="3">The sequence shown here is derived from an EMBL/GenBank/DDBJ whole genome shotgun (WGS) entry which is preliminary data.</text>
</comment>
<feature type="region of interest" description="Disordered" evidence="1">
    <location>
        <begin position="191"/>
        <end position="281"/>
    </location>
</feature>
<proteinExistence type="predicted"/>
<feature type="compositionally biased region" description="Low complexity" evidence="1">
    <location>
        <begin position="266"/>
        <end position="280"/>
    </location>
</feature>
<evidence type="ECO:0000256" key="2">
    <source>
        <dbReference type="SAM" id="Phobius"/>
    </source>
</evidence>
<organism evidence="3 4">
    <name type="scientific">Salinomyces thailandicus</name>
    <dbReference type="NCBI Taxonomy" id="706561"/>
    <lineage>
        <taxon>Eukaryota</taxon>
        <taxon>Fungi</taxon>
        <taxon>Dikarya</taxon>
        <taxon>Ascomycota</taxon>
        <taxon>Pezizomycotina</taxon>
        <taxon>Dothideomycetes</taxon>
        <taxon>Dothideomycetidae</taxon>
        <taxon>Mycosphaerellales</taxon>
        <taxon>Teratosphaeriaceae</taxon>
        <taxon>Salinomyces</taxon>
    </lineage>
</organism>
<dbReference type="AlphaFoldDB" id="A0A4U0TMG8"/>
<evidence type="ECO:0000313" key="3">
    <source>
        <dbReference type="EMBL" id="TKA22932.1"/>
    </source>
</evidence>
<dbReference type="EMBL" id="NAJL01000063">
    <property type="protein sequence ID" value="TKA22932.1"/>
    <property type="molecule type" value="Genomic_DNA"/>
</dbReference>
<feature type="compositionally biased region" description="Acidic residues" evidence="1">
    <location>
        <begin position="230"/>
        <end position="243"/>
    </location>
</feature>
<feature type="compositionally biased region" description="Polar residues" evidence="1">
    <location>
        <begin position="247"/>
        <end position="258"/>
    </location>
</feature>
<name>A0A4U0TMG8_9PEZI</name>
<feature type="compositionally biased region" description="Basic and acidic residues" evidence="1">
    <location>
        <begin position="203"/>
        <end position="213"/>
    </location>
</feature>
<reference evidence="3 4" key="1">
    <citation type="submission" date="2017-03" db="EMBL/GenBank/DDBJ databases">
        <title>Genomes of endolithic fungi from Antarctica.</title>
        <authorList>
            <person name="Coleine C."/>
            <person name="Masonjones S."/>
            <person name="Stajich J.E."/>
        </authorList>
    </citation>
    <scope>NUCLEOTIDE SEQUENCE [LARGE SCALE GENOMIC DNA]</scope>
    <source>
        <strain evidence="3 4">CCFEE 6315</strain>
    </source>
</reference>
<protein>
    <submittedName>
        <fullName evidence="3">Uncharacterized protein</fullName>
    </submittedName>
</protein>
<evidence type="ECO:0000313" key="4">
    <source>
        <dbReference type="Proteomes" id="UP000308549"/>
    </source>
</evidence>
<dbReference type="Proteomes" id="UP000308549">
    <property type="component" value="Unassembled WGS sequence"/>
</dbReference>
<keyword evidence="2" id="KW-0472">Membrane</keyword>
<gene>
    <name evidence="3" type="ORF">B0A50_07674</name>
</gene>
<feature type="transmembrane region" description="Helical" evidence="2">
    <location>
        <begin position="83"/>
        <end position="101"/>
    </location>
</feature>
<accession>A0A4U0TMG8</accession>
<keyword evidence="4" id="KW-1185">Reference proteome</keyword>
<keyword evidence="2" id="KW-1133">Transmembrane helix</keyword>
<sequence>MTNITAAIVYATAIITQLKEIITLYRDTIIIYANSPLPICKVHSTITAGVEISVTTCRRHLFSLSPPGLENVPTLTSESPDQGSLLCYLALGLVLGGTLLAGRMMIKTLRVVRTSPLVLPPLQLGEKFVCEGFPAPTPRLNGVEVDPVPRLDLRNEYICNLELLRTTDQPAVRTIFGDQEPYAAPGKLSALALPLNDSPPRPRSVDDLGRTIDDEAGSAHSSLLSPSDIDPADMADSPEDIDERSDGTMSEPESSVGGSFQHVGPSSSCGSDDSSSFSDDLIPTTLSSEAVSDSRAVEDMISLSPFGVLRTAVRS</sequence>
<evidence type="ECO:0000256" key="1">
    <source>
        <dbReference type="SAM" id="MobiDB-lite"/>
    </source>
</evidence>